<name>A0A3N0ANJ4_9ACTN</name>
<keyword evidence="2 9" id="KW-0963">Cytoplasm</keyword>
<protein>
    <recommendedName>
        <fullName evidence="9">Tyrosine recombinase XerC</fullName>
    </recommendedName>
</protein>
<dbReference type="Proteomes" id="UP000278327">
    <property type="component" value="Unassembled WGS sequence"/>
</dbReference>
<dbReference type="SUPFAM" id="SSF56349">
    <property type="entry name" value="DNA breaking-rejoining enzymes"/>
    <property type="match status" value="1"/>
</dbReference>
<feature type="active site" evidence="9">
    <location>
        <position position="196"/>
    </location>
</feature>
<dbReference type="InterPro" id="IPR044068">
    <property type="entry name" value="CB"/>
</dbReference>
<evidence type="ECO:0000256" key="3">
    <source>
        <dbReference type="ARBA" id="ARBA00022618"/>
    </source>
</evidence>
<keyword evidence="7 9" id="KW-0233">DNA recombination</keyword>
<evidence type="ECO:0000313" key="12">
    <source>
        <dbReference type="EMBL" id="RNL35831.1"/>
    </source>
</evidence>
<dbReference type="CDD" id="cd00798">
    <property type="entry name" value="INT_XerDC_C"/>
    <property type="match status" value="1"/>
</dbReference>
<sequence>MGRKGAGGGNAADGAPLPGEEAVARFCEHLASEMGASAHTVRAYREDMEAYLRWAQRAGVDPLAPTYRQLRRYLAELDQARYARTTIKRHLSSLRTFFRWACVTGLAPADPASVLSAPKVDRRLPKVVSDGDVERLLAVYGPTDADGAPREQTAAQMRDAALLEFLFSCGARVSEASGLLLSWVNFPEREVKVFGKRAKERIVPLSRRGAEAMARYLEKARPELLGDRQSDYFFVSNRGNQMKPDGIRKMFKRALAAAGLDESLSPHALRHSFATDLLEGGADLRSVQDMLGHASLTTTQIYTHVTPERLKEIHGLAHPRA</sequence>
<dbReference type="Gene3D" id="1.10.150.130">
    <property type="match status" value="1"/>
</dbReference>
<keyword evidence="3 9" id="KW-0132">Cell division</keyword>
<gene>
    <name evidence="9" type="primary">xerC</name>
    <name evidence="12" type="ORF">DMP10_11655</name>
</gene>
<keyword evidence="5 9" id="KW-0229">DNA integration</keyword>
<evidence type="ECO:0000256" key="8">
    <source>
        <dbReference type="ARBA" id="ARBA00023306"/>
    </source>
</evidence>
<dbReference type="InterPro" id="IPR011010">
    <property type="entry name" value="DNA_brk_join_enz"/>
</dbReference>
<dbReference type="HAMAP" id="MF_01808">
    <property type="entry name" value="Recomb_XerC_XerD"/>
    <property type="match status" value="1"/>
</dbReference>
<dbReference type="InterPro" id="IPR013762">
    <property type="entry name" value="Integrase-like_cat_sf"/>
</dbReference>
<evidence type="ECO:0000259" key="11">
    <source>
        <dbReference type="PROSITE" id="PS51900"/>
    </source>
</evidence>
<keyword evidence="4 9" id="KW-0159">Chromosome partition</keyword>
<evidence type="ECO:0000256" key="9">
    <source>
        <dbReference type="HAMAP-Rule" id="MF_01808"/>
    </source>
</evidence>
<keyword evidence="8 9" id="KW-0131">Cell cycle</keyword>
<evidence type="ECO:0000256" key="7">
    <source>
        <dbReference type="ARBA" id="ARBA00023172"/>
    </source>
</evidence>
<keyword evidence="6 9" id="KW-0238">DNA-binding</keyword>
<dbReference type="Pfam" id="PF00589">
    <property type="entry name" value="Phage_integrase"/>
    <property type="match status" value="1"/>
</dbReference>
<reference evidence="12 13" key="1">
    <citation type="journal article" date="2019" name="Microbiol. Resour. Announc.">
        <title>Draft Genome Sequences of Type Strains of Gordonibacter faecihominis, Paraeggerthella hongkongensis, Parvibacter caecicola,Slackia equolifaciens, Slackia faecicanis, and Slackia isoflavoniconvertens.</title>
        <authorList>
            <person name="Danylec N."/>
            <person name="Stoll D.A."/>
            <person name="Dotsch A."/>
            <person name="Huch M."/>
        </authorList>
    </citation>
    <scope>NUCLEOTIDE SEQUENCE [LARGE SCALE GENOMIC DNA]</scope>
    <source>
        <strain evidence="12 13">DSM 18785</strain>
    </source>
</reference>
<comment type="caution">
    <text evidence="12">The sequence shown here is derived from an EMBL/GenBank/DDBJ whole genome shotgun (WGS) entry which is preliminary data.</text>
</comment>
<evidence type="ECO:0000256" key="6">
    <source>
        <dbReference type="ARBA" id="ARBA00023125"/>
    </source>
</evidence>
<evidence type="ECO:0000259" key="10">
    <source>
        <dbReference type="PROSITE" id="PS51898"/>
    </source>
</evidence>
<dbReference type="InterPro" id="IPR002104">
    <property type="entry name" value="Integrase_catalytic"/>
</dbReference>
<evidence type="ECO:0000256" key="1">
    <source>
        <dbReference type="ARBA" id="ARBA00004496"/>
    </source>
</evidence>
<keyword evidence="13" id="KW-1185">Reference proteome</keyword>
<dbReference type="RefSeq" id="WP_117284807.1">
    <property type="nucleotide sequence ID" value="NZ_JAMTCE010000002.1"/>
</dbReference>
<feature type="domain" description="Tyr recombinase" evidence="10">
    <location>
        <begin position="123"/>
        <end position="315"/>
    </location>
</feature>
<feature type="domain" description="Core-binding (CB)" evidence="11">
    <location>
        <begin position="17"/>
        <end position="102"/>
    </location>
</feature>
<feature type="active site" evidence="9">
    <location>
        <position position="172"/>
    </location>
</feature>
<dbReference type="PROSITE" id="PS51898">
    <property type="entry name" value="TYR_RECOMBINASE"/>
    <property type="match status" value="1"/>
</dbReference>
<dbReference type="InterPro" id="IPR050090">
    <property type="entry name" value="Tyrosine_recombinase_XerCD"/>
</dbReference>
<comment type="subunit">
    <text evidence="9">Forms a cyclic heterotetrameric complex composed of two molecules of XerC and two molecules of XerD.</text>
</comment>
<dbReference type="PANTHER" id="PTHR30349:SF41">
    <property type="entry name" value="INTEGRASE_RECOMBINASE PROTEIN MJ0367-RELATED"/>
    <property type="match status" value="1"/>
</dbReference>
<feature type="active site" evidence="9">
    <location>
        <position position="267"/>
    </location>
</feature>
<evidence type="ECO:0000256" key="5">
    <source>
        <dbReference type="ARBA" id="ARBA00022908"/>
    </source>
</evidence>
<dbReference type="GO" id="GO:0003677">
    <property type="term" value="F:DNA binding"/>
    <property type="evidence" value="ECO:0007669"/>
    <property type="project" value="UniProtKB-UniRule"/>
</dbReference>
<feature type="active site" description="O-(3'-phospho-DNA)-tyrosine intermediate" evidence="9">
    <location>
        <position position="302"/>
    </location>
</feature>
<comment type="function">
    <text evidence="9">Site-specific tyrosine recombinase, which acts by catalyzing the cutting and rejoining of the recombining DNA molecules. The XerC-XerD complex is essential to convert dimers of the bacterial chromosome into monomers to permit their segregation at cell division. It also contributes to the segregational stability of plasmids.</text>
</comment>
<dbReference type="Gene3D" id="1.10.443.10">
    <property type="entry name" value="Intergrase catalytic core"/>
    <property type="match status" value="1"/>
</dbReference>
<proteinExistence type="inferred from homology"/>
<dbReference type="GO" id="GO:0009037">
    <property type="term" value="F:tyrosine-based site-specific recombinase activity"/>
    <property type="evidence" value="ECO:0007669"/>
    <property type="project" value="UniProtKB-UniRule"/>
</dbReference>
<dbReference type="NCBIfam" id="NF001399">
    <property type="entry name" value="PRK00283.1"/>
    <property type="match status" value="1"/>
</dbReference>
<comment type="similarity">
    <text evidence="9">Belongs to the 'phage' integrase family. XerC subfamily.</text>
</comment>
<evidence type="ECO:0000256" key="4">
    <source>
        <dbReference type="ARBA" id="ARBA00022829"/>
    </source>
</evidence>
<dbReference type="AlphaFoldDB" id="A0A3N0ANJ4"/>
<feature type="active site" evidence="9">
    <location>
        <position position="293"/>
    </location>
</feature>
<dbReference type="GO" id="GO:0007059">
    <property type="term" value="P:chromosome segregation"/>
    <property type="evidence" value="ECO:0007669"/>
    <property type="project" value="UniProtKB-UniRule"/>
</dbReference>
<dbReference type="GO" id="GO:0051301">
    <property type="term" value="P:cell division"/>
    <property type="evidence" value="ECO:0007669"/>
    <property type="project" value="UniProtKB-KW"/>
</dbReference>
<accession>A0A3N0ANJ4</accession>
<organism evidence="12 13">
    <name type="scientific">Adlercreutzia equolifaciens subsp. celatus DSM 18785</name>
    <dbReference type="NCBI Taxonomy" id="1121021"/>
    <lineage>
        <taxon>Bacteria</taxon>
        <taxon>Bacillati</taxon>
        <taxon>Actinomycetota</taxon>
        <taxon>Coriobacteriia</taxon>
        <taxon>Eggerthellales</taxon>
        <taxon>Eggerthellaceae</taxon>
        <taxon>Adlercreutzia</taxon>
    </lineage>
</organism>
<comment type="subcellular location">
    <subcellularLocation>
        <location evidence="1 9">Cytoplasm</location>
    </subcellularLocation>
</comment>
<dbReference type="InterPro" id="IPR004107">
    <property type="entry name" value="Integrase_SAM-like_N"/>
</dbReference>
<dbReference type="GO" id="GO:0005737">
    <property type="term" value="C:cytoplasm"/>
    <property type="evidence" value="ECO:0007669"/>
    <property type="project" value="UniProtKB-SubCell"/>
</dbReference>
<dbReference type="InterPro" id="IPR010998">
    <property type="entry name" value="Integrase_recombinase_N"/>
</dbReference>
<dbReference type="PANTHER" id="PTHR30349">
    <property type="entry name" value="PHAGE INTEGRASE-RELATED"/>
    <property type="match status" value="1"/>
</dbReference>
<dbReference type="GO" id="GO:0006313">
    <property type="term" value="P:DNA transposition"/>
    <property type="evidence" value="ECO:0007669"/>
    <property type="project" value="UniProtKB-UniRule"/>
</dbReference>
<dbReference type="InterPro" id="IPR023009">
    <property type="entry name" value="Tyrosine_recombinase_XerC/XerD"/>
</dbReference>
<dbReference type="Pfam" id="PF02899">
    <property type="entry name" value="Phage_int_SAM_1"/>
    <property type="match status" value="1"/>
</dbReference>
<dbReference type="EMBL" id="QICA01000027">
    <property type="protein sequence ID" value="RNL35831.1"/>
    <property type="molecule type" value="Genomic_DNA"/>
</dbReference>
<evidence type="ECO:0000256" key="2">
    <source>
        <dbReference type="ARBA" id="ARBA00022490"/>
    </source>
</evidence>
<feature type="active site" evidence="9">
    <location>
        <position position="270"/>
    </location>
</feature>
<dbReference type="PROSITE" id="PS51900">
    <property type="entry name" value="CB"/>
    <property type="match status" value="1"/>
</dbReference>
<evidence type="ECO:0000313" key="13">
    <source>
        <dbReference type="Proteomes" id="UP000278327"/>
    </source>
</evidence>